<keyword evidence="2" id="KW-1185">Reference proteome</keyword>
<reference evidence="2" key="1">
    <citation type="journal article" date="2017" name="Genome Biol.">
        <title>Comparative genomics reveals high biological diversity and specific adaptations in the industrially and medically important fungal genus Aspergillus.</title>
        <authorList>
            <person name="de Vries R.P."/>
            <person name="Riley R."/>
            <person name="Wiebenga A."/>
            <person name="Aguilar-Osorio G."/>
            <person name="Amillis S."/>
            <person name="Uchima C.A."/>
            <person name="Anderluh G."/>
            <person name="Asadollahi M."/>
            <person name="Askin M."/>
            <person name="Barry K."/>
            <person name="Battaglia E."/>
            <person name="Bayram O."/>
            <person name="Benocci T."/>
            <person name="Braus-Stromeyer S.A."/>
            <person name="Caldana C."/>
            <person name="Canovas D."/>
            <person name="Cerqueira G.C."/>
            <person name="Chen F."/>
            <person name="Chen W."/>
            <person name="Choi C."/>
            <person name="Clum A."/>
            <person name="Dos Santos R.A."/>
            <person name="Damasio A.R."/>
            <person name="Diallinas G."/>
            <person name="Emri T."/>
            <person name="Fekete E."/>
            <person name="Flipphi M."/>
            <person name="Freyberg S."/>
            <person name="Gallo A."/>
            <person name="Gournas C."/>
            <person name="Habgood R."/>
            <person name="Hainaut M."/>
            <person name="Harispe M.L."/>
            <person name="Henrissat B."/>
            <person name="Hilden K.S."/>
            <person name="Hope R."/>
            <person name="Hossain A."/>
            <person name="Karabika E."/>
            <person name="Karaffa L."/>
            <person name="Karanyi Z."/>
            <person name="Krasevec N."/>
            <person name="Kuo A."/>
            <person name="Kusch H."/>
            <person name="LaButti K."/>
            <person name="Lagendijk E.L."/>
            <person name="Lapidus A."/>
            <person name="Levasseur A."/>
            <person name="Lindquist E."/>
            <person name="Lipzen A."/>
            <person name="Logrieco A.F."/>
            <person name="MacCabe A."/>
            <person name="Maekelae M.R."/>
            <person name="Malavazi I."/>
            <person name="Melin P."/>
            <person name="Meyer V."/>
            <person name="Mielnichuk N."/>
            <person name="Miskei M."/>
            <person name="Molnar A.P."/>
            <person name="Mule G."/>
            <person name="Ngan C.Y."/>
            <person name="Orejas M."/>
            <person name="Orosz E."/>
            <person name="Ouedraogo J.P."/>
            <person name="Overkamp K.M."/>
            <person name="Park H.-S."/>
            <person name="Perrone G."/>
            <person name="Piumi F."/>
            <person name="Punt P.J."/>
            <person name="Ram A.F."/>
            <person name="Ramon A."/>
            <person name="Rauscher S."/>
            <person name="Record E."/>
            <person name="Riano-Pachon D.M."/>
            <person name="Robert V."/>
            <person name="Roehrig J."/>
            <person name="Ruller R."/>
            <person name="Salamov A."/>
            <person name="Salih N.S."/>
            <person name="Samson R.A."/>
            <person name="Sandor E."/>
            <person name="Sanguinetti M."/>
            <person name="Schuetze T."/>
            <person name="Sepcic K."/>
            <person name="Shelest E."/>
            <person name="Sherlock G."/>
            <person name="Sophianopoulou V."/>
            <person name="Squina F.M."/>
            <person name="Sun H."/>
            <person name="Susca A."/>
            <person name="Todd R.B."/>
            <person name="Tsang A."/>
            <person name="Unkles S.E."/>
            <person name="van de Wiele N."/>
            <person name="van Rossen-Uffink D."/>
            <person name="Oliveira J.V."/>
            <person name="Vesth T.C."/>
            <person name="Visser J."/>
            <person name="Yu J.-H."/>
            <person name="Zhou M."/>
            <person name="Andersen M.R."/>
            <person name="Archer D.B."/>
            <person name="Baker S.E."/>
            <person name="Benoit I."/>
            <person name="Brakhage A.A."/>
            <person name="Braus G.H."/>
            <person name="Fischer R."/>
            <person name="Frisvad J.C."/>
            <person name="Goldman G.H."/>
            <person name="Houbraken J."/>
            <person name="Oakley B."/>
            <person name="Pocsi I."/>
            <person name="Scazzocchio C."/>
            <person name="Seiboth B."/>
            <person name="vanKuyk P.A."/>
            <person name="Wortman J."/>
            <person name="Dyer P.S."/>
            <person name="Grigoriev I.V."/>
        </authorList>
    </citation>
    <scope>NUCLEOTIDE SEQUENCE [LARGE SCALE GENOMIC DNA]</scope>
    <source>
        <strain evidence="2">ITEM 5010</strain>
    </source>
</reference>
<dbReference type="InterPro" id="IPR029057">
    <property type="entry name" value="PRTase-like"/>
</dbReference>
<proteinExistence type="predicted"/>
<dbReference type="GO" id="GO:0006207">
    <property type="term" value="P:'de novo' pyrimidine nucleobase biosynthetic process"/>
    <property type="evidence" value="ECO:0007669"/>
    <property type="project" value="TreeGrafter"/>
</dbReference>
<evidence type="ECO:0008006" key="3">
    <source>
        <dbReference type="Google" id="ProtNLM"/>
    </source>
</evidence>
<dbReference type="Proteomes" id="UP000188318">
    <property type="component" value="Unassembled WGS sequence"/>
</dbReference>
<dbReference type="Gene3D" id="3.40.50.2020">
    <property type="match status" value="1"/>
</dbReference>
<dbReference type="SUPFAM" id="SSF53271">
    <property type="entry name" value="PRTase-like"/>
    <property type="match status" value="1"/>
</dbReference>
<accession>A0A1R3RV35</accession>
<dbReference type="PANTHER" id="PTHR46683">
    <property type="entry name" value="OROTATE PHOSPHORIBOSYLTRANSFERASE 1-RELATED"/>
    <property type="match status" value="1"/>
</dbReference>
<dbReference type="PANTHER" id="PTHR46683:SF1">
    <property type="entry name" value="OROTATE PHOSPHORIBOSYLTRANSFERASE 1-RELATED"/>
    <property type="match status" value="1"/>
</dbReference>
<dbReference type="EMBL" id="KV907496">
    <property type="protein sequence ID" value="OOF98312.1"/>
    <property type="molecule type" value="Genomic_DNA"/>
</dbReference>
<organism evidence="1 2">
    <name type="scientific">Aspergillus carbonarius (strain ITEM 5010)</name>
    <dbReference type="NCBI Taxonomy" id="602072"/>
    <lineage>
        <taxon>Eukaryota</taxon>
        <taxon>Fungi</taxon>
        <taxon>Dikarya</taxon>
        <taxon>Ascomycota</taxon>
        <taxon>Pezizomycotina</taxon>
        <taxon>Eurotiomycetes</taxon>
        <taxon>Eurotiomycetidae</taxon>
        <taxon>Eurotiales</taxon>
        <taxon>Aspergillaceae</taxon>
        <taxon>Aspergillus</taxon>
        <taxon>Aspergillus subgen. Circumdati</taxon>
    </lineage>
</organism>
<dbReference type="GO" id="GO:0005737">
    <property type="term" value="C:cytoplasm"/>
    <property type="evidence" value="ECO:0007669"/>
    <property type="project" value="TreeGrafter"/>
</dbReference>
<dbReference type="AlphaFoldDB" id="A0A1R3RV35"/>
<dbReference type="OrthoDB" id="5553476at2759"/>
<dbReference type="GO" id="GO:0004588">
    <property type="term" value="F:orotate phosphoribosyltransferase activity"/>
    <property type="evidence" value="ECO:0007669"/>
    <property type="project" value="TreeGrafter"/>
</dbReference>
<dbReference type="GO" id="GO:0006221">
    <property type="term" value="P:pyrimidine nucleotide biosynthetic process"/>
    <property type="evidence" value="ECO:0007669"/>
    <property type="project" value="TreeGrafter"/>
</dbReference>
<protein>
    <recommendedName>
        <fullName evidence="3">Orotate phosphoribosyltransferase</fullName>
    </recommendedName>
</protein>
<gene>
    <name evidence="1" type="ORF">ASPCADRAFT_128472</name>
</gene>
<name>A0A1R3RV35_ASPC5</name>
<evidence type="ECO:0000313" key="1">
    <source>
        <dbReference type="EMBL" id="OOF98312.1"/>
    </source>
</evidence>
<sequence>MALPAHKISFLESCLSANVLKFGTFTLKSGRQSPYFFNAGIFNTASLLSALSTAYAHTIIAFLAENPSIPKPDIIFGYSPCPIVPSPP</sequence>
<feature type="non-terminal residue" evidence="1">
    <location>
        <position position="88"/>
    </location>
</feature>
<evidence type="ECO:0000313" key="2">
    <source>
        <dbReference type="Proteomes" id="UP000188318"/>
    </source>
</evidence>
<dbReference type="VEuPathDB" id="FungiDB:ASPCADRAFT_128472"/>
<dbReference type="GO" id="GO:0046132">
    <property type="term" value="P:pyrimidine ribonucleoside biosynthetic process"/>
    <property type="evidence" value="ECO:0007669"/>
    <property type="project" value="TreeGrafter"/>
</dbReference>
<dbReference type="STRING" id="602072.A0A1R3RV35"/>